<feature type="compositionally biased region" description="Polar residues" evidence="4">
    <location>
        <begin position="1140"/>
        <end position="1182"/>
    </location>
</feature>
<accession>A0AAU9XKD9</accession>
<feature type="domain" description="DUSP" evidence="7">
    <location>
        <begin position="373"/>
        <end position="567"/>
    </location>
</feature>
<dbReference type="Pfam" id="PF06337">
    <property type="entry name" value="DUSP"/>
    <property type="match status" value="1"/>
</dbReference>
<feature type="domain" description="USP" evidence="6">
    <location>
        <begin position="730"/>
        <end position="1626"/>
    </location>
</feature>
<evidence type="ECO:0000256" key="1">
    <source>
        <dbReference type="ARBA" id="ARBA00000707"/>
    </source>
</evidence>
<dbReference type="PROSITE" id="PS00972">
    <property type="entry name" value="USP_1"/>
    <property type="match status" value="1"/>
</dbReference>
<proteinExistence type="predicted"/>
<evidence type="ECO:0000313" key="8">
    <source>
        <dbReference type="EMBL" id="CAH3151211.1"/>
    </source>
</evidence>
<evidence type="ECO:0000259" key="6">
    <source>
        <dbReference type="PROSITE" id="PS50235"/>
    </source>
</evidence>
<gene>
    <name evidence="8" type="ORF">PMEA_00025237</name>
</gene>
<dbReference type="InterPro" id="IPR028889">
    <property type="entry name" value="USP"/>
</dbReference>
<dbReference type="Gene3D" id="3.10.20.90">
    <property type="entry name" value="Phosphatidylinositol 3-kinase Catalytic Subunit, Chain A, domain 1"/>
    <property type="match status" value="1"/>
</dbReference>
<feature type="compositionally biased region" description="Basic and acidic residues" evidence="4">
    <location>
        <begin position="1073"/>
        <end position="1088"/>
    </location>
</feature>
<dbReference type="EC" id="3.4.19.12" evidence="2"/>
<dbReference type="InterPro" id="IPR006615">
    <property type="entry name" value="Pept_C19_DUSP"/>
</dbReference>
<feature type="compositionally biased region" description="Polar residues" evidence="4">
    <location>
        <begin position="1439"/>
        <end position="1451"/>
    </location>
</feature>
<evidence type="ECO:0000259" key="5">
    <source>
        <dbReference type="PROSITE" id="PS50222"/>
    </source>
</evidence>
<feature type="compositionally biased region" description="Polar residues" evidence="4">
    <location>
        <begin position="1495"/>
        <end position="1508"/>
    </location>
</feature>
<dbReference type="SUPFAM" id="SSF143791">
    <property type="entry name" value="DUSP-like"/>
    <property type="match status" value="1"/>
</dbReference>
<feature type="domain" description="EF-hand" evidence="5">
    <location>
        <begin position="235"/>
        <end position="265"/>
    </location>
</feature>
<keyword evidence="3" id="KW-0106">Calcium</keyword>
<organism evidence="8 9">
    <name type="scientific">Pocillopora meandrina</name>
    <dbReference type="NCBI Taxonomy" id="46732"/>
    <lineage>
        <taxon>Eukaryota</taxon>
        <taxon>Metazoa</taxon>
        <taxon>Cnidaria</taxon>
        <taxon>Anthozoa</taxon>
        <taxon>Hexacorallia</taxon>
        <taxon>Scleractinia</taxon>
        <taxon>Astrocoeniina</taxon>
        <taxon>Pocilloporidae</taxon>
        <taxon>Pocillopora</taxon>
    </lineage>
</organism>
<dbReference type="SMART" id="SM00054">
    <property type="entry name" value="EFh"/>
    <property type="match status" value="3"/>
</dbReference>
<protein>
    <recommendedName>
        <fullName evidence="2">ubiquitinyl hydrolase 1</fullName>
        <ecNumber evidence="2">3.4.19.12</ecNumber>
    </recommendedName>
</protein>
<dbReference type="CDD" id="cd00051">
    <property type="entry name" value="EFh"/>
    <property type="match status" value="2"/>
</dbReference>
<comment type="caution">
    <text evidence="8">The sequence shown here is derived from an EMBL/GenBank/DDBJ whole genome shotgun (WGS) entry which is preliminary data.</text>
</comment>
<dbReference type="InterPro" id="IPR038765">
    <property type="entry name" value="Papain-like_cys_pep_sf"/>
</dbReference>
<dbReference type="GO" id="GO:0016579">
    <property type="term" value="P:protein deubiquitination"/>
    <property type="evidence" value="ECO:0007669"/>
    <property type="project" value="InterPro"/>
</dbReference>
<sequence length="1662" mass="186574">MGLRESKLCFLPYEEATKRVTDDEMQRLRLAFKRCSGVSGFMPQPVFTREVLGDGVPNKVAEQIYTAFGGTNKGMTFRDLLCGLVLLTRGTREEKIKFIFNIYSTDGAFVYKDNMESLILACDGGNIPQPVVECFSEFDRLPFEEFSKWLLRNPDVTTLTRWLLIVSNGCSIQLTDSSETPTFYQTLASVTHLQEADIMELEKRYWILKAGTKTGKFDLDTFTPLVSPPIPKCLCKGLFNAFDENQDGHIDFRELACGISKCCRGSNAERQKFCFRVFDADGDGFLSRSEIEIMCRGLIDIRKENAGEKDTSAIWDKDVSLMAIEILSDCSKDEDGQISLEEYKEWASTHRFSHLFPKLLVQVCHIVLGLRPITREVELQVVRGWLEREYQHDLNPGTIWYLVAISWWRIWKEYVSYQPYIRRSSTGNLRKNGTLPARINQVHNASSGNQGQAWSGDSALKTRSLGRRESHPMYNQSSKAVSPTGTMNGHCSQGAVALGTQVPGPVDNVPLVEPDTRKVMILTGEGGKLKRNIPLCRGRDFEIIPEPVWRALQQWYGGGPALPRTVITPTNGDPTPELELYPISLRLFRHAPPPTRGGITTWTGVGFGLSTFGFGTSSLTTPHAPPKRYLAYVASFSRMNTLQQVYDYLCARLRLRIEDMRLWSLEDENKLQLLEEDNSSLEKLGITDNHAVLIEVRNRDMSWPEEMSSLANNRSLREKLNLEPTEKGATGLSNLGNTCFMNSALQCLSNTQPLTQYFTTKCHLYELNRTNPLGMKGHIARRYGDLTQDLWSGSSRSLAPLKLRWTIGRYAPRFNGFQQHDSQEFLSFLLDGLHEDLNRFQLKPYVELKDSDGRPDEEVAHEAWDNHLKRNQSVVVDLFQGQLKSQVRCLECGYVSVRFDPFTFLSLPLPMDNSIYVEVIVVRLEGKTPTKYGLLLNNDDRYKDVKRELSKYCGLVCSQVLLVEIFGASVKSLPSDVQKIRTALAGILYAYEIPPPTISCENDCVGPNPSEEDKVICNSSVVESEEREFCTTNKDTNCQTDGTIFNTVSNSDRTERKGSKSSGTNSENGSEESETRLRVQEDWFADGKKNKKKGSSSPIRRLSPKLRKKISPKFGAGFSLTATLRKSSSSSSSTELAEGNFNTNSDSGISLSVENSPSHQTVSSPVNVNAASGHSSVSSTPTTGPAPYLGYCFSGFVVAMHRKIIRLDAYFLSPQKNRPGLFGIPVIIPCSSKTRQCELYEGVWTQVARLLSPPAPGDTNCKDGDAGDYPFELRAVQKDGLMCAWCPWYRFCHGCVIKCSEQEFGSSSSYIAIEWDPTTLHLRYQSSQEKVSTEHESVERSRKLQTEPIDLYECFRAFTKEEELGEDELWYCNKCKKHRLAVKKLDIWSLPPILIIHLKRFQFVNGHWVKSNKVVQFPMEGFDPSAFLAKRFFRPNSAGNSESGGVTTVNVKSSEEPEPEEEPGDKKEEASRKGSEESSSQSSSGELSSSQVELNQTSKPPSRQSSCISLNSAKVHPEGMLEMKPVGDATVNATISDVTELNSVDERRSESGSMAALRSEGSQTETPTYRIYAMSCHTGVLGGGHYISYAHNPNNRWYCYNDSSCKECDSTKLQKDSPYMLFYQQDGMDERAFLPNFSGQTPDSASDDEEYENDVKKLCILQ</sequence>
<dbReference type="SMART" id="SM00695">
    <property type="entry name" value="DUSP"/>
    <property type="match status" value="1"/>
</dbReference>
<dbReference type="InterPro" id="IPR050185">
    <property type="entry name" value="Ub_carboxyl-term_hydrolase"/>
</dbReference>
<dbReference type="EMBL" id="CALNXJ010000049">
    <property type="protein sequence ID" value="CAH3151211.1"/>
    <property type="molecule type" value="Genomic_DNA"/>
</dbReference>
<dbReference type="PANTHER" id="PTHR21646">
    <property type="entry name" value="UBIQUITIN CARBOXYL-TERMINAL HYDROLASE"/>
    <property type="match status" value="1"/>
</dbReference>
<dbReference type="Gene3D" id="1.10.238.10">
    <property type="entry name" value="EF-hand"/>
    <property type="match status" value="2"/>
</dbReference>
<feature type="compositionally biased region" description="Polar residues" evidence="4">
    <location>
        <begin position="473"/>
        <end position="488"/>
    </location>
</feature>
<keyword evidence="9" id="KW-1185">Reference proteome</keyword>
<evidence type="ECO:0000256" key="3">
    <source>
        <dbReference type="ARBA" id="ARBA00022837"/>
    </source>
</evidence>
<feature type="compositionally biased region" description="Basic and acidic residues" evidence="4">
    <location>
        <begin position="1464"/>
        <end position="1476"/>
    </location>
</feature>
<dbReference type="PRINTS" id="PR00450">
    <property type="entry name" value="RECOVERIN"/>
</dbReference>
<dbReference type="GO" id="GO:0004843">
    <property type="term" value="F:cysteine-type deubiquitinase activity"/>
    <property type="evidence" value="ECO:0007669"/>
    <property type="project" value="UniProtKB-EC"/>
</dbReference>
<name>A0AAU9XKD9_9CNID</name>
<dbReference type="InterPro" id="IPR057368">
    <property type="entry name" value="USP32_N"/>
</dbReference>
<dbReference type="InterPro" id="IPR011992">
    <property type="entry name" value="EF-hand-dom_pair"/>
</dbReference>
<evidence type="ECO:0000259" key="7">
    <source>
        <dbReference type="PROSITE" id="PS51283"/>
    </source>
</evidence>
<dbReference type="Pfam" id="PF25265">
    <property type="entry name" value="USP32_N"/>
    <property type="match status" value="1"/>
</dbReference>
<dbReference type="Pfam" id="PF13499">
    <property type="entry name" value="EF-hand_7"/>
    <property type="match status" value="1"/>
</dbReference>
<dbReference type="InterPro" id="IPR002048">
    <property type="entry name" value="EF_hand_dom"/>
</dbReference>
<dbReference type="InterPro" id="IPR001394">
    <property type="entry name" value="Peptidase_C19_UCH"/>
</dbReference>
<dbReference type="InterPro" id="IPR018200">
    <property type="entry name" value="USP_CS"/>
</dbReference>
<dbReference type="GO" id="GO:0005794">
    <property type="term" value="C:Golgi apparatus"/>
    <property type="evidence" value="ECO:0007669"/>
    <property type="project" value="TreeGrafter"/>
</dbReference>
<dbReference type="PROSITE" id="PS50235">
    <property type="entry name" value="USP_3"/>
    <property type="match status" value="1"/>
</dbReference>
<dbReference type="Gene3D" id="3.30.2230.10">
    <property type="entry name" value="DUSP-like"/>
    <property type="match status" value="1"/>
</dbReference>
<dbReference type="Pfam" id="PF00443">
    <property type="entry name" value="UCH"/>
    <property type="match status" value="1"/>
</dbReference>
<dbReference type="InterPro" id="IPR018247">
    <property type="entry name" value="EF_Hand_1_Ca_BS"/>
</dbReference>
<dbReference type="InterPro" id="IPR035927">
    <property type="entry name" value="DUSP-like_sf"/>
</dbReference>
<reference evidence="8 9" key="1">
    <citation type="submission" date="2022-05" db="EMBL/GenBank/DDBJ databases">
        <authorList>
            <consortium name="Genoscope - CEA"/>
            <person name="William W."/>
        </authorList>
    </citation>
    <scope>NUCLEOTIDE SEQUENCE [LARGE SCALE GENOMIC DNA]</scope>
</reference>
<feature type="region of interest" description="Disordered" evidence="4">
    <location>
        <begin position="1439"/>
        <end position="1508"/>
    </location>
</feature>
<dbReference type="PROSITE" id="PS00018">
    <property type="entry name" value="EF_HAND_1"/>
    <property type="match status" value="2"/>
</dbReference>
<dbReference type="GO" id="GO:0005509">
    <property type="term" value="F:calcium ion binding"/>
    <property type="evidence" value="ECO:0007669"/>
    <property type="project" value="InterPro"/>
</dbReference>
<dbReference type="PROSITE" id="PS51283">
    <property type="entry name" value="DUSP"/>
    <property type="match status" value="1"/>
</dbReference>
<feature type="region of interest" description="Disordered" evidence="4">
    <location>
        <begin position="1543"/>
        <end position="1562"/>
    </location>
</feature>
<feature type="region of interest" description="Disordered" evidence="4">
    <location>
        <begin position="466"/>
        <end position="488"/>
    </location>
</feature>
<dbReference type="SUPFAM" id="SSF54001">
    <property type="entry name" value="Cysteine proteinases"/>
    <property type="match status" value="1"/>
</dbReference>
<dbReference type="Pfam" id="PF13202">
    <property type="entry name" value="EF-hand_5"/>
    <property type="match status" value="1"/>
</dbReference>
<dbReference type="FunFam" id="3.90.70.10:FF:000018">
    <property type="entry name" value="Ubiquitin carboxyl-terminal hydrolase 32"/>
    <property type="match status" value="1"/>
</dbReference>
<dbReference type="PROSITE" id="PS50222">
    <property type="entry name" value="EF_HAND_2"/>
    <property type="match status" value="2"/>
</dbReference>
<feature type="compositionally biased region" description="Low complexity" evidence="4">
    <location>
        <begin position="1477"/>
        <end position="1494"/>
    </location>
</feature>
<comment type="catalytic activity">
    <reaction evidence="1">
        <text>Thiol-dependent hydrolysis of ester, thioester, amide, peptide and isopeptide bonds formed by the C-terminal Gly of ubiquitin (a 76-residue protein attached to proteins as an intracellular targeting signal).</text>
        <dbReference type="EC" id="3.4.19.12"/>
    </reaction>
</comment>
<dbReference type="SUPFAM" id="SSF47473">
    <property type="entry name" value="EF-hand"/>
    <property type="match status" value="2"/>
</dbReference>
<evidence type="ECO:0000256" key="4">
    <source>
        <dbReference type="SAM" id="MobiDB-lite"/>
    </source>
</evidence>
<evidence type="ECO:0000256" key="2">
    <source>
        <dbReference type="ARBA" id="ARBA00012759"/>
    </source>
</evidence>
<evidence type="ECO:0000313" key="9">
    <source>
        <dbReference type="Proteomes" id="UP001159428"/>
    </source>
</evidence>
<dbReference type="Gene3D" id="3.90.70.10">
    <property type="entry name" value="Cysteine proteinases"/>
    <property type="match status" value="2"/>
</dbReference>
<feature type="region of interest" description="Disordered" evidence="4">
    <location>
        <begin position="1129"/>
        <end position="1182"/>
    </location>
</feature>
<feature type="region of interest" description="Disordered" evidence="4">
    <location>
        <begin position="1047"/>
        <end position="1106"/>
    </location>
</feature>
<dbReference type="Proteomes" id="UP001159428">
    <property type="component" value="Unassembled WGS sequence"/>
</dbReference>
<dbReference type="PANTHER" id="PTHR21646:SF76">
    <property type="entry name" value="UBIQUITIN CARBOXYL-TERMINAL HYDROLASE 32"/>
    <property type="match status" value="1"/>
</dbReference>
<feature type="domain" description="EF-hand" evidence="5">
    <location>
        <begin position="266"/>
        <end position="301"/>
    </location>
</feature>